<gene>
    <name evidence="6" type="ORF">M569_05178</name>
</gene>
<name>S8CS00_9LAMI</name>
<evidence type="ECO:0000256" key="1">
    <source>
        <dbReference type="ARBA" id="ARBA00004370"/>
    </source>
</evidence>
<evidence type="ECO:0000313" key="6">
    <source>
        <dbReference type="EMBL" id="EPS69590.1"/>
    </source>
</evidence>
<dbReference type="AlphaFoldDB" id="S8CS00"/>
<keyword evidence="4" id="KW-0472">Membrane</keyword>
<dbReference type="EMBL" id="AUSU01002054">
    <property type="protein sequence ID" value="EPS69590.1"/>
    <property type="molecule type" value="Genomic_DNA"/>
</dbReference>
<evidence type="ECO:0000256" key="4">
    <source>
        <dbReference type="ARBA" id="ARBA00023136"/>
    </source>
</evidence>
<evidence type="ECO:0000313" key="7">
    <source>
        <dbReference type="Proteomes" id="UP000015453"/>
    </source>
</evidence>
<dbReference type="GO" id="GO:0016020">
    <property type="term" value="C:membrane"/>
    <property type="evidence" value="ECO:0007669"/>
    <property type="project" value="UniProtKB-SubCell"/>
</dbReference>
<sequence length="143" mass="16264">SAANEAMSMILRLQNDKSEIQMEARQFKRLAEEKMSHNQHEALVLEDLLYSRDQAILSLTCEVQAYKHKLMSYGIDESEIPANGGDEMSRSIGMTEISEQIFDLPHEIYPSLRCLPNESRLLANGDDEAIDMEKYVLGETPRS</sequence>
<dbReference type="PANTHER" id="PTHR31422:SF0">
    <property type="entry name" value="MYOSIN-BINDING PROTEIN 7"/>
    <property type="match status" value="1"/>
</dbReference>
<evidence type="ECO:0000256" key="3">
    <source>
        <dbReference type="ARBA" id="ARBA00022989"/>
    </source>
</evidence>
<evidence type="ECO:0000256" key="2">
    <source>
        <dbReference type="ARBA" id="ARBA00022692"/>
    </source>
</evidence>
<keyword evidence="3" id="KW-1133">Transmembrane helix</keyword>
<dbReference type="Pfam" id="PF04576">
    <property type="entry name" value="Zein-binding"/>
    <property type="match status" value="1"/>
</dbReference>
<accession>S8CS00</accession>
<dbReference type="GO" id="GO:0080115">
    <property type="term" value="F:myosin XI tail binding"/>
    <property type="evidence" value="ECO:0007669"/>
    <property type="project" value="UniProtKB-ARBA"/>
</dbReference>
<dbReference type="Proteomes" id="UP000015453">
    <property type="component" value="Unassembled WGS sequence"/>
</dbReference>
<evidence type="ECO:0000259" key="5">
    <source>
        <dbReference type="PROSITE" id="PS51775"/>
    </source>
</evidence>
<comment type="subcellular location">
    <subcellularLocation>
        <location evidence="1">Membrane</location>
    </subcellularLocation>
</comment>
<dbReference type="OrthoDB" id="1933744at2759"/>
<keyword evidence="2" id="KW-0812">Transmembrane</keyword>
<organism evidence="6 7">
    <name type="scientific">Genlisea aurea</name>
    <dbReference type="NCBI Taxonomy" id="192259"/>
    <lineage>
        <taxon>Eukaryota</taxon>
        <taxon>Viridiplantae</taxon>
        <taxon>Streptophyta</taxon>
        <taxon>Embryophyta</taxon>
        <taxon>Tracheophyta</taxon>
        <taxon>Spermatophyta</taxon>
        <taxon>Magnoliopsida</taxon>
        <taxon>eudicotyledons</taxon>
        <taxon>Gunneridae</taxon>
        <taxon>Pentapetalae</taxon>
        <taxon>asterids</taxon>
        <taxon>lamiids</taxon>
        <taxon>Lamiales</taxon>
        <taxon>Lentibulariaceae</taxon>
        <taxon>Genlisea</taxon>
    </lineage>
</organism>
<dbReference type="PANTHER" id="PTHR31422">
    <property type="entry name" value="BNAANNG28530D PROTEIN"/>
    <property type="match status" value="1"/>
</dbReference>
<comment type="caution">
    <text evidence="6">The sequence shown here is derived from an EMBL/GenBank/DDBJ whole genome shotgun (WGS) entry which is preliminary data.</text>
</comment>
<feature type="domain" description="GTD-binding" evidence="5">
    <location>
        <begin position="1"/>
        <end position="67"/>
    </location>
</feature>
<reference evidence="6 7" key="1">
    <citation type="journal article" date="2013" name="BMC Genomics">
        <title>The miniature genome of a carnivorous plant Genlisea aurea contains a low number of genes and short non-coding sequences.</title>
        <authorList>
            <person name="Leushkin E.V."/>
            <person name="Sutormin R.A."/>
            <person name="Nabieva E.R."/>
            <person name="Penin A.A."/>
            <person name="Kondrashov A.S."/>
            <person name="Logacheva M.D."/>
        </authorList>
    </citation>
    <scope>NUCLEOTIDE SEQUENCE [LARGE SCALE GENOMIC DNA]</scope>
</reference>
<dbReference type="InterPro" id="IPR007656">
    <property type="entry name" value="GTD-bd"/>
</dbReference>
<protein>
    <recommendedName>
        <fullName evidence="5">GTD-binding domain-containing protein</fullName>
    </recommendedName>
</protein>
<keyword evidence="7" id="KW-1185">Reference proteome</keyword>
<dbReference type="PROSITE" id="PS51775">
    <property type="entry name" value="GTD_BINDING"/>
    <property type="match status" value="1"/>
</dbReference>
<feature type="non-terminal residue" evidence="6">
    <location>
        <position position="143"/>
    </location>
</feature>
<feature type="non-terminal residue" evidence="6">
    <location>
        <position position="1"/>
    </location>
</feature>
<proteinExistence type="predicted"/>